<feature type="domain" description="GmrSD restriction endonucleases N-terminal" evidence="2">
    <location>
        <begin position="80"/>
        <end position="210"/>
    </location>
</feature>
<proteinExistence type="predicted"/>
<evidence type="ECO:0000259" key="2">
    <source>
        <dbReference type="Pfam" id="PF03235"/>
    </source>
</evidence>
<dbReference type="EMBL" id="JABELV010000005">
    <property type="protein sequence ID" value="KAG7575293.1"/>
    <property type="molecule type" value="Genomic_DNA"/>
</dbReference>
<feature type="region of interest" description="Disordered" evidence="1">
    <location>
        <begin position="22"/>
        <end position="44"/>
    </location>
</feature>
<dbReference type="Proteomes" id="UP000812966">
    <property type="component" value="Unassembled WGS sequence"/>
</dbReference>
<accession>A0A8K0JSD3</accession>
<keyword evidence="4" id="KW-1185">Reference proteome</keyword>
<evidence type="ECO:0000256" key="1">
    <source>
        <dbReference type="SAM" id="MobiDB-lite"/>
    </source>
</evidence>
<sequence>MSQRRAAAAAKAAIKAEEYDSYDELLTDGEDEEQEPVTQADGTQPPSLIVGYLRTYRTAQYSASDLNTMCQTGDIDLQVDYQRDVVWTEARQEGLIDSLFLNYFIPPVLFSTRTSDDGTQKRVCMDGKQRLTSICKFMMGQRRDHFRAGYGKGKKFWYTYDPKIHRGRELPLREKKLFAQKQIHCAEFEDLNEGQEREIFQRVQLGVALSAAEKLQALATPYSVWMTSLLNKHVFGEEGDTINSYFKDWKQDRGQAYQNVCVLVYFIEKYPLPITSVSSIALGSWLKRVDAPEVHLRRKVDTVFYYYIELMKMYQDVAITACGKKLSPIEFSFIGVVLYVLGAYMSLEEIARRIGHMRTYVRQIDSNVRSNGSTIAALWQWLGQQPQRTIPGMRPMFEEEQEAAPSARKRRREEEADGDYVGGGIRADSPGQRRNTRFQG</sequence>
<protein>
    <recommendedName>
        <fullName evidence="2">GmrSD restriction endonucleases N-terminal domain-containing protein</fullName>
    </recommendedName>
</protein>
<feature type="region of interest" description="Disordered" evidence="1">
    <location>
        <begin position="397"/>
        <end position="440"/>
    </location>
</feature>
<dbReference type="PANTHER" id="PTHR39639">
    <property type="entry name" value="CHROMOSOME 16, WHOLE GENOME SHOTGUN SEQUENCE"/>
    <property type="match status" value="1"/>
</dbReference>
<dbReference type="PANTHER" id="PTHR39639:SF1">
    <property type="entry name" value="DUF262 DOMAIN-CONTAINING PROTEIN"/>
    <property type="match status" value="1"/>
</dbReference>
<feature type="compositionally biased region" description="Acidic residues" evidence="1">
    <location>
        <begin position="22"/>
        <end position="35"/>
    </location>
</feature>
<comment type="caution">
    <text evidence="3">The sequence shown here is derived from an EMBL/GenBank/DDBJ whole genome shotgun (WGS) entry which is preliminary data.</text>
</comment>
<reference evidence="3" key="1">
    <citation type="submission" date="2020-04" db="EMBL/GenBank/DDBJ databases">
        <title>Analysis of mating type loci in Filobasidium floriforme.</title>
        <authorList>
            <person name="Nowrousian M."/>
        </authorList>
    </citation>
    <scope>NUCLEOTIDE SEQUENCE</scope>
    <source>
        <strain evidence="3">CBS 6242</strain>
    </source>
</reference>
<dbReference type="AlphaFoldDB" id="A0A8K0JSD3"/>
<organism evidence="3 4">
    <name type="scientific">Filobasidium floriforme</name>
    <dbReference type="NCBI Taxonomy" id="5210"/>
    <lineage>
        <taxon>Eukaryota</taxon>
        <taxon>Fungi</taxon>
        <taxon>Dikarya</taxon>
        <taxon>Basidiomycota</taxon>
        <taxon>Agaricomycotina</taxon>
        <taxon>Tremellomycetes</taxon>
        <taxon>Filobasidiales</taxon>
        <taxon>Filobasidiaceae</taxon>
        <taxon>Filobasidium</taxon>
    </lineage>
</organism>
<name>A0A8K0JSD3_9TREE</name>
<evidence type="ECO:0000313" key="4">
    <source>
        <dbReference type="Proteomes" id="UP000812966"/>
    </source>
</evidence>
<dbReference type="InterPro" id="IPR004919">
    <property type="entry name" value="GmrSD_N"/>
</dbReference>
<gene>
    <name evidence="3" type="ORF">FFLO_00457</name>
</gene>
<dbReference type="Pfam" id="PF03235">
    <property type="entry name" value="GmrSD_N"/>
    <property type="match status" value="1"/>
</dbReference>
<evidence type="ECO:0000313" key="3">
    <source>
        <dbReference type="EMBL" id="KAG7575293.1"/>
    </source>
</evidence>